<sequence>MGSLHMVGLDAVRERLGDRWPKVADRVHALAERMLNQILGPTDAWFRHGEDDYVLVFARLGRNEAGLVCAKVVEQLQTMLLGSADTSAVWVHSAVQEISGEILFECTNLNGMLANAAHSVTAGSEMAGPPSYDPANPWAHLAQQELPVGVVYRPIWDVRKEVLSIYLACPKRPRPGRSPAWGYDCVADQRDLQRILGLDLDVLHQSMEVYGELYRNQFRCFLSVPVHFETVAGAVRRREYLAALQAIPKELLSFLAFHVVGLPQGVPVSRATEIVNFLRQFSRVVIAVVAAGCQDLPTLAAAGVYIATLVLPPGATPKRWGADLSRFAQEATRVKLRAGVEGVDTVLMGAYADGAGFHYMAGDFIGTWAEVPENALRFTRADLRARVMAG</sequence>
<dbReference type="Proteomes" id="UP000539175">
    <property type="component" value="Unassembled WGS sequence"/>
</dbReference>
<dbReference type="EMBL" id="JACIIZ010000002">
    <property type="protein sequence ID" value="MBB6250361.1"/>
    <property type="molecule type" value="Genomic_DNA"/>
</dbReference>
<comment type="caution">
    <text evidence="1">The sequence shown here is derived from an EMBL/GenBank/DDBJ whole genome shotgun (WGS) entry which is preliminary data.</text>
</comment>
<evidence type="ECO:0008006" key="3">
    <source>
        <dbReference type="Google" id="ProtNLM"/>
    </source>
</evidence>
<proteinExistence type="predicted"/>
<gene>
    <name evidence="1" type="ORF">FHS74_000902</name>
</gene>
<name>A0A7X0AW41_9PROT</name>
<reference evidence="1 2" key="1">
    <citation type="submission" date="2020-08" db="EMBL/GenBank/DDBJ databases">
        <title>Genomic Encyclopedia of Type Strains, Phase IV (KMG-IV): sequencing the most valuable type-strain genomes for metagenomic binning, comparative biology and taxonomic classification.</title>
        <authorList>
            <person name="Goeker M."/>
        </authorList>
    </citation>
    <scope>NUCLEOTIDE SEQUENCE [LARGE SCALE GENOMIC DNA]</scope>
    <source>
        <strain evidence="1 2">DSM 22198</strain>
    </source>
</reference>
<accession>A0A7X0AW41</accession>
<organism evidence="1 2">
    <name type="scientific">Nitrospirillum iridis</name>
    <dbReference type="NCBI Taxonomy" id="765888"/>
    <lineage>
        <taxon>Bacteria</taxon>
        <taxon>Pseudomonadati</taxon>
        <taxon>Pseudomonadota</taxon>
        <taxon>Alphaproteobacteria</taxon>
        <taxon>Rhodospirillales</taxon>
        <taxon>Azospirillaceae</taxon>
        <taxon>Nitrospirillum</taxon>
    </lineage>
</organism>
<protein>
    <recommendedName>
        <fullName evidence="3">GGDEF domain-containing protein</fullName>
    </recommendedName>
</protein>
<dbReference type="RefSeq" id="WP_343066853.1">
    <property type="nucleotide sequence ID" value="NZ_JACIIZ010000002.1"/>
</dbReference>
<evidence type="ECO:0000313" key="2">
    <source>
        <dbReference type="Proteomes" id="UP000539175"/>
    </source>
</evidence>
<evidence type="ECO:0000313" key="1">
    <source>
        <dbReference type="EMBL" id="MBB6250361.1"/>
    </source>
</evidence>
<dbReference type="AlphaFoldDB" id="A0A7X0AW41"/>
<keyword evidence="2" id="KW-1185">Reference proteome</keyword>